<gene>
    <name evidence="2" type="ORF">QBC37DRAFT_454752</name>
</gene>
<evidence type="ECO:0000256" key="1">
    <source>
        <dbReference type="SAM" id="SignalP"/>
    </source>
</evidence>
<accession>A0AAN7B1R9</accession>
<keyword evidence="1" id="KW-0732">Signal</keyword>
<evidence type="ECO:0008006" key="4">
    <source>
        <dbReference type="Google" id="ProtNLM"/>
    </source>
</evidence>
<evidence type="ECO:0000313" key="3">
    <source>
        <dbReference type="Proteomes" id="UP001301769"/>
    </source>
</evidence>
<reference evidence="2" key="2">
    <citation type="submission" date="2023-05" db="EMBL/GenBank/DDBJ databases">
        <authorList>
            <consortium name="Lawrence Berkeley National Laboratory"/>
            <person name="Steindorff A."/>
            <person name="Hensen N."/>
            <person name="Bonometti L."/>
            <person name="Westerberg I."/>
            <person name="Brannstrom I.O."/>
            <person name="Guillou S."/>
            <person name="Cros-Aarteil S."/>
            <person name="Calhoun S."/>
            <person name="Haridas S."/>
            <person name="Kuo A."/>
            <person name="Mondo S."/>
            <person name="Pangilinan J."/>
            <person name="Riley R."/>
            <person name="Labutti K."/>
            <person name="Andreopoulos B."/>
            <person name="Lipzen A."/>
            <person name="Chen C."/>
            <person name="Yanf M."/>
            <person name="Daum C."/>
            <person name="Ng V."/>
            <person name="Clum A."/>
            <person name="Ohm R."/>
            <person name="Martin F."/>
            <person name="Silar P."/>
            <person name="Natvig D."/>
            <person name="Lalanne C."/>
            <person name="Gautier V."/>
            <person name="Ament-Velasquez S.L."/>
            <person name="Kruys A."/>
            <person name="Hutchinson M.I."/>
            <person name="Powell A.J."/>
            <person name="Barry K."/>
            <person name="Miller A.N."/>
            <person name="Grigoriev I.V."/>
            <person name="Debuchy R."/>
            <person name="Gladieux P."/>
            <person name="Thoren M.H."/>
            <person name="Johannesson H."/>
        </authorList>
    </citation>
    <scope>NUCLEOTIDE SEQUENCE</scope>
    <source>
        <strain evidence="2">PSN293</strain>
    </source>
</reference>
<feature type="chain" id="PRO_5042943525" description="Extracellular membrane protein CFEM domain-containing protein" evidence="1">
    <location>
        <begin position="27"/>
        <end position="185"/>
    </location>
</feature>
<comment type="caution">
    <text evidence="2">The sequence shown here is derived from an EMBL/GenBank/DDBJ whole genome shotgun (WGS) entry which is preliminary data.</text>
</comment>
<feature type="signal peptide" evidence="1">
    <location>
        <begin position="1"/>
        <end position="26"/>
    </location>
</feature>
<proteinExistence type="predicted"/>
<evidence type="ECO:0000313" key="2">
    <source>
        <dbReference type="EMBL" id="KAK4207728.1"/>
    </source>
</evidence>
<keyword evidence="3" id="KW-1185">Reference proteome</keyword>
<protein>
    <recommendedName>
        <fullName evidence="4">Extracellular membrane protein CFEM domain-containing protein</fullName>
    </recommendedName>
</protein>
<dbReference type="AlphaFoldDB" id="A0AAN7B1R9"/>
<name>A0AAN7B1R9_9PEZI</name>
<dbReference type="EMBL" id="MU858277">
    <property type="protein sequence ID" value="KAK4207728.1"/>
    <property type="molecule type" value="Genomic_DNA"/>
</dbReference>
<sequence length="185" mass="19618">MLSLGTSARELFTVFLMMIMIVLVQGQAVDPDAIDLSIMPGFKDVDNCLRCWLHSCYYGLAGLAGCPTNACLCRPGKMGGVIPVLSSKVLNSCQDLDDASMTVSFYTAYCSTKGYTSIVSPTVLEPTGAFTETTTQTATITVAVTTVTVYVQTSAAQLLQPWPKRLPNVAAAALVMVAGAMAKWA</sequence>
<reference evidence="2" key="1">
    <citation type="journal article" date="2023" name="Mol. Phylogenet. Evol.">
        <title>Genome-scale phylogeny and comparative genomics of the fungal order Sordariales.</title>
        <authorList>
            <person name="Hensen N."/>
            <person name="Bonometti L."/>
            <person name="Westerberg I."/>
            <person name="Brannstrom I.O."/>
            <person name="Guillou S."/>
            <person name="Cros-Aarteil S."/>
            <person name="Calhoun S."/>
            <person name="Haridas S."/>
            <person name="Kuo A."/>
            <person name="Mondo S."/>
            <person name="Pangilinan J."/>
            <person name="Riley R."/>
            <person name="LaButti K."/>
            <person name="Andreopoulos B."/>
            <person name="Lipzen A."/>
            <person name="Chen C."/>
            <person name="Yan M."/>
            <person name="Daum C."/>
            <person name="Ng V."/>
            <person name="Clum A."/>
            <person name="Steindorff A."/>
            <person name="Ohm R.A."/>
            <person name="Martin F."/>
            <person name="Silar P."/>
            <person name="Natvig D.O."/>
            <person name="Lalanne C."/>
            <person name="Gautier V."/>
            <person name="Ament-Velasquez S.L."/>
            <person name="Kruys A."/>
            <person name="Hutchinson M.I."/>
            <person name="Powell A.J."/>
            <person name="Barry K."/>
            <person name="Miller A.N."/>
            <person name="Grigoriev I.V."/>
            <person name="Debuchy R."/>
            <person name="Gladieux P."/>
            <person name="Hiltunen Thoren M."/>
            <person name="Johannesson H."/>
        </authorList>
    </citation>
    <scope>NUCLEOTIDE SEQUENCE</scope>
    <source>
        <strain evidence="2">PSN293</strain>
    </source>
</reference>
<dbReference type="Proteomes" id="UP001301769">
    <property type="component" value="Unassembled WGS sequence"/>
</dbReference>
<organism evidence="2 3">
    <name type="scientific">Rhypophila decipiens</name>
    <dbReference type="NCBI Taxonomy" id="261697"/>
    <lineage>
        <taxon>Eukaryota</taxon>
        <taxon>Fungi</taxon>
        <taxon>Dikarya</taxon>
        <taxon>Ascomycota</taxon>
        <taxon>Pezizomycotina</taxon>
        <taxon>Sordariomycetes</taxon>
        <taxon>Sordariomycetidae</taxon>
        <taxon>Sordariales</taxon>
        <taxon>Naviculisporaceae</taxon>
        <taxon>Rhypophila</taxon>
    </lineage>
</organism>